<dbReference type="GO" id="GO:0002161">
    <property type="term" value="F:aminoacyl-tRNA deacylase activity"/>
    <property type="evidence" value="ECO:0007669"/>
    <property type="project" value="InterPro"/>
</dbReference>
<keyword evidence="5" id="KW-0648">Protein biosynthesis</keyword>
<proteinExistence type="predicted"/>
<sequence length="217" mass="24420">MNKLDSNLSPPDISLAIKLHRFFLSSFVGFWLRSTPGCRIHCFVPFFKSKALGLVGFVPIISDKYILESLMSISCFKEIEMHCLSQAVEYLPCLSMLIKTGVLKISPGHDHNDYVLARKLGLPILNVMNKDGTLNEVAGLGLDWFEARKKLWSDLEETDLAVKKEPHSLRVPRSQRGGEVIEPLVSKQWFVTMQPLAEKALLAVEKGELTIIPERSL</sequence>
<accession>A0A2P5VR18</accession>
<dbReference type="InterPro" id="IPR002303">
    <property type="entry name" value="Valyl-tRNA_ligase"/>
</dbReference>
<dbReference type="Gene3D" id="3.90.740.10">
    <property type="entry name" value="Valyl/Leucyl/Isoleucyl-tRNA synthetase, editing domain"/>
    <property type="match status" value="1"/>
</dbReference>
<dbReference type="EMBL" id="KZ671389">
    <property type="protein sequence ID" value="PPR81292.1"/>
    <property type="molecule type" value="Genomic_DNA"/>
</dbReference>
<dbReference type="SUPFAM" id="SSF50677">
    <property type="entry name" value="ValRS/IleRS/LeuRS editing domain"/>
    <property type="match status" value="1"/>
</dbReference>
<evidence type="ECO:0000256" key="6">
    <source>
        <dbReference type="ARBA" id="ARBA00023146"/>
    </source>
</evidence>
<evidence type="ECO:0000256" key="4">
    <source>
        <dbReference type="ARBA" id="ARBA00022840"/>
    </source>
</evidence>
<name>A0A2P5VR18_GOSBA</name>
<evidence type="ECO:0000256" key="5">
    <source>
        <dbReference type="ARBA" id="ARBA00022917"/>
    </source>
</evidence>
<dbReference type="PANTHER" id="PTHR11946">
    <property type="entry name" value="VALYL-TRNA SYNTHETASES"/>
    <property type="match status" value="1"/>
</dbReference>
<dbReference type="EC" id="6.1.1.9" evidence="1"/>
<evidence type="ECO:0000256" key="3">
    <source>
        <dbReference type="ARBA" id="ARBA00022741"/>
    </source>
</evidence>
<protein>
    <recommendedName>
        <fullName evidence="1">valine--tRNA ligase</fullName>
        <ecNumber evidence="1">6.1.1.9</ecNumber>
    </recommendedName>
    <alternativeName>
        <fullName evidence="7">Valyl-tRNA synthetase</fullName>
    </alternativeName>
</protein>
<evidence type="ECO:0000256" key="1">
    <source>
        <dbReference type="ARBA" id="ARBA00013169"/>
    </source>
</evidence>
<dbReference type="GO" id="GO:0005829">
    <property type="term" value="C:cytosol"/>
    <property type="evidence" value="ECO:0007669"/>
    <property type="project" value="TreeGrafter"/>
</dbReference>
<keyword evidence="3" id="KW-0547">Nucleotide-binding</keyword>
<keyword evidence="6" id="KW-0030">Aminoacyl-tRNA synthetase</keyword>
<dbReference type="OrthoDB" id="1013666at2759"/>
<reference evidence="8 9" key="1">
    <citation type="submission" date="2015-01" db="EMBL/GenBank/DDBJ databases">
        <title>Genome of allotetraploid Gossypium barbadense reveals genomic plasticity and fiber elongation in cotton evolution.</title>
        <authorList>
            <person name="Chen X."/>
            <person name="Liu X."/>
            <person name="Zhao B."/>
            <person name="Zheng H."/>
            <person name="Hu Y."/>
            <person name="Lu G."/>
            <person name="Yang C."/>
            <person name="Chen J."/>
            <person name="Shan C."/>
            <person name="Zhang L."/>
            <person name="Zhou Y."/>
            <person name="Wang L."/>
            <person name="Guo W."/>
            <person name="Bai Y."/>
            <person name="Ruan J."/>
            <person name="Shangguan X."/>
            <person name="Mao Y."/>
            <person name="Jiang J."/>
            <person name="Zhu Y."/>
            <person name="Lei J."/>
            <person name="Kang H."/>
            <person name="Chen S."/>
            <person name="He X."/>
            <person name="Wang R."/>
            <person name="Wang Y."/>
            <person name="Chen J."/>
            <person name="Wang L."/>
            <person name="Yu S."/>
            <person name="Wang B."/>
            <person name="Wei J."/>
            <person name="Song S."/>
            <person name="Lu X."/>
            <person name="Gao Z."/>
            <person name="Gu W."/>
            <person name="Deng X."/>
            <person name="Ma D."/>
            <person name="Wang S."/>
            <person name="Liang W."/>
            <person name="Fang L."/>
            <person name="Cai C."/>
            <person name="Zhu X."/>
            <person name="Zhou B."/>
            <person name="Zhang Y."/>
            <person name="Chen Z."/>
            <person name="Xu S."/>
            <person name="Zhu R."/>
            <person name="Wang S."/>
            <person name="Zhang T."/>
            <person name="Zhao G."/>
        </authorList>
    </citation>
    <scope>NUCLEOTIDE SEQUENCE [LARGE SCALE GENOMIC DNA]</scope>
    <source>
        <strain evidence="9">cv. Xinhai21</strain>
        <tissue evidence="8">Leaf</tissue>
    </source>
</reference>
<evidence type="ECO:0000256" key="2">
    <source>
        <dbReference type="ARBA" id="ARBA00022598"/>
    </source>
</evidence>
<dbReference type="PANTHER" id="PTHR11946:SF93">
    <property type="entry name" value="VALINE--TRNA LIGASE, CHLOROPLASTIC_MITOCHONDRIAL 2"/>
    <property type="match status" value="1"/>
</dbReference>
<dbReference type="InterPro" id="IPR009008">
    <property type="entry name" value="Val/Leu/Ile-tRNA-synth_edit"/>
</dbReference>
<gene>
    <name evidence="8" type="ORF">GOBAR_AA39421</name>
</gene>
<organism evidence="8 9">
    <name type="scientific">Gossypium barbadense</name>
    <name type="common">Sea Island cotton</name>
    <name type="synonym">Hibiscus barbadensis</name>
    <dbReference type="NCBI Taxonomy" id="3634"/>
    <lineage>
        <taxon>Eukaryota</taxon>
        <taxon>Viridiplantae</taxon>
        <taxon>Streptophyta</taxon>
        <taxon>Embryophyta</taxon>
        <taxon>Tracheophyta</taxon>
        <taxon>Spermatophyta</taxon>
        <taxon>Magnoliopsida</taxon>
        <taxon>eudicotyledons</taxon>
        <taxon>Gunneridae</taxon>
        <taxon>Pentapetalae</taxon>
        <taxon>rosids</taxon>
        <taxon>malvids</taxon>
        <taxon>Malvales</taxon>
        <taxon>Malvaceae</taxon>
        <taxon>Malvoideae</taxon>
        <taxon>Gossypium</taxon>
    </lineage>
</organism>
<dbReference type="GO" id="GO:0004832">
    <property type="term" value="F:valine-tRNA ligase activity"/>
    <property type="evidence" value="ECO:0007669"/>
    <property type="project" value="UniProtKB-EC"/>
</dbReference>
<dbReference type="Proteomes" id="UP000239757">
    <property type="component" value="Unassembled WGS sequence"/>
</dbReference>
<dbReference type="GO" id="GO:0006438">
    <property type="term" value="P:valyl-tRNA aminoacylation"/>
    <property type="evidence" value="ECO:0007669"/>
    <property type="project" value="InterPro"/>
</dbReference>
<evidence type="ECO:0000256" key="7">
    <source>
        <dbReference type="ARBA" id="ARBA00029936"/>
    </source>
</evidence>
<keyword evidence="4" id="KW-0067">ATP-binding</keyword>
<keyword evidence="2" id="KW-0436">Ligase</keyword>
<dbReference type="AlphaFoldDB" id="A0A2P5VR18"/>
<evidence type="ECO:0000313" key="9">
    <source>
        <dbReference type="Proteomes" id="UP000239757"/>
    </source>
</evidence>
<dbReference type="GO" id="GO:0005524">
    <property type="term" value="F:ATP binding"/>
    <property type="evidence" value="ECO:0007669"/>
    <property type="project" value="UniProtKB-KW"/>
</dbReference>
<evidence type="ECO:0000313" key="8">
    <source>
        <dbReference type="EMBL" id="PPR81292.1"/>
    </source>
</evidence>